<evidence type="ECO:0000259" key="7">
    <source>
        <dbReference type="PROSITE" id="PS51722"/>
    </source>
</evidence>
<dbReference type="InterPro" id="IPR009001">
    <property type="entry name" value="Transl_elong_EF1A/Init_IF2_C"/>
</dbReference>
<evidence type="ECO:0000256" key="4">
    <source>
        <dbReference type="ARBA" id="ARBA00022741"/>
    </source>
</evidence>
<dbReference type="GO" id="GO:0005524">
    <property type="term" value="F:ATP binding"/>
    <property type="evidence" value="ECO:0007669"/>
    <property type="project" value="UniProtKB-KW"/>
</dbReference>
<dbReference type="InterPro" id="IPR027417">
    <property type="entry name" value="P-loop_NTPase"/>
</dbReference>
<dbReference type="InterPro" id="IPR031157">
    <property type="entry name" value="G_TR_CS"/>
</dbReference>
<keyword evidence="3" id="KW-0548">Nucleotidyltransferase</keyword>
<evidence type="ECO:0000256" key="3">
    <source>
        <dbReference type="ARBA" id="ARBA00022695"/>
    </source>
</evidence>
<feature type="domain" description="Tr-type G" evidence="7">
    <location>
        <begin position="10"/>
        <end position="221"/>
    </location>
</feature>
<keyword evidence="4" id="KW-0547">Nucleotide-binding</keyword>
<keyword evidence="5" id="KW-0067">ATP-binding</keyword>
<dbReference type="AlphaFoldDB" id="A0A1M6RZQ7"/>
<evidence type="ECO:0000256" key="1">
    <source>
        <dbReference type="ARBA" id="ARBA00012391"/>
    </source>
</evidence>
<dbReference type="GO" id="GO:0005525">
    <property type="term" value="F:GTP binding"/>
    <property type="evidence" value="ECO:0007669"/>
    <property type="project" value="UniProtKB-KW"/>
</dbReference>
<evidence type="ECO:0000256" key="6">
    <source>
        <dbReference type="ARBA" id="ARBA00023134"/>
    </source>
</evidence>
<evidence type="ECO:0000313" key="9">
    <source>
        <dbReference type="Proteomes" id="UP000184263"/>
    </source>
</evidence>
<dbReference type="InterPro" id="IPR044139">
    <property type="entry name" value="CysN_NoDQ_III"/>
</dbReference>
<dbReference type="EC" id="2.7.7.4" evidence="1"/>
<sequence length="475" mass="52640">MSNTEHNHKEAGLNIVVVGHVDHGKSTVIGRLLYDTDSLPQGAIDKVAKIAHDTGKPFEYAYLLDAFEEEQQQGITIDTTRIQFSTAKRDYVIIDAPGHKEFLKNMISGAAGAEAALLIVDGKQGVQEQSRRHAYMLSLLGIKKVYVLVNKMDLAGYAETSFVKIKHEMGAFLAELGVYPLKYIPVSGLQGDNIASHSEHMEWYKGETLLEALDLLEGEQAAVSKALRLPIQDVYKFDSRRIIAGRIEAGQLAVGDEIAIYPGGRKTKVVAFPYWQSKDKVEEASAGASTGIQVADEFFNQRGEIITRAADTPPLTGKRLRVSLFWLGKNSLKLNRRYKLKLGTQEVEAQVESIEKIIDASSLDQRAAETVKEIRLNDVAEVILKLKEEIAFDRFQDYQATGRFVLVDGYDVAGGGIVLGAEKEQQGEFSQKAMRYIMNHLPQNGELIVVVKDGEIVRLERTEREVFSGIDGEGI</sequence>
<name>A0A1M6RZQ7_SELRU</name>
<dbReference type="SUPFAM" id="SSF50447">
    <property type="entry name" value="Translation proteins"/>
    <property type="match status" value="1"/>
</dbReference>
<dbReference type="Proteomes" id="UP000184263">
    <property type="component" value="Unassembled WGS sequence"/>
</dbReference>
<dbReference type="SUPFAM" id="SSF52540">
    <property type="entry name" value="P-loop containing nucleoside triphosphate hydrolases"/>
    <property type="match status" value="1"/>
</dbReference>
<dbReference type="InterPro" id="IPR000795">
    <property type="entry name" value="T_Tr_GTP-bd_dom"/>
</dbReference>
<reference evidence="8 9" key="1">
    <citation type="submission" date="2016-11" db="EMBL/GenBank/DDBJ databases">
        <authorList>
            <person name="Jaros S."/>
            <person name="Januszkiewicz K."/>
            <person name="Wedrychowicz H."/>
        </authorList>
    </citation>
    <scope>NUCLEOTIDE SEQUENCE [LARGE SCALE GENOMIC DNA]</scope>
    <source>
        <strain evidence="8 9">HD4</strain>
    </source>
</reference>
<evidence type="ECO:0000256" key="5">
    <source>
        <dbReference type="ARBA" id="ARBA00022840"/>
    </source>
</evidence>
<dbReference type="EMBL" id="FRBC01000003">
    <property type="protein sequence ID" value="SHK37994.1"/>
    <property type="molecule type" value="Genomic_DNA"/>
</dbReference>
<dbReference type="InterPro" id="IPR054696">
    <property type="entry name" value="GTP-eEF1A_C"/>
</dbReference>
<dbReference type="PRINTS" id="PR00315">
    <property type="entry name" value="ELONGATNFCT"/>
</dbReference>
<dbReference type="PROSITE" id="PS51722">
    <property type="entry name" value="G_TR_2"/>
    <property type="match status" value="1"/>
</dbReference>
<dbReference type="InterPro" id="IPR050100">
    <property type="entry name" value="TRAFAC_GTPase_members"/>
</dbReference>
<dbReference type="RefSeq" id="WP_073088175.1">
    <property type="nucleotide sequence ID" value="NZ_FRBC01000003.1"/>
</dbReference>
<dbReference type="InterPro" id="IPR009000">
    <property type="entry name" value="Transl_B-barrel_sf"/>
</dbReference>
<gene>
    <name evidence="8" type="ORF">SAMN05216582_10337</name>
</gene>
<keyword evidence="6" id="KW-0342">GTP-binding</keyword>
<accession>A0A1M6RZQ7</accession>
<dbReference type="Pfam" id="PF00009">
    <property type="entry name" value="GTP_EFTU"/>
    <property type="match status" value="1"/>
</dbReference>
<dbReference type="NCBIfam" id="TIGR02034">
    <property type="entry name" value="CysN"/>
    <property type="match status" value="1"/>
</dbReference>
<evidence type="ECO:0000313" key="8">
    <source>
        <dbReference type="EMBL" id="SHK37994.1"/>
    </source>
</evidence>
<dbReference type="PROSITE" id="PS00301">
    <property type="entry name" value="G_TR_1"/>
    <property type="match status" value="1"/>
</dbReference>
<dbReference type="GO" id="GO:0004781">
    <property type="term" value="F:sulfate adenylyltransferase (ATP) activity"/>
    <property type="evidence" value="ECO:0007669"/>
    <property type="project" value="UniProtKB-EC"/>
</dbReference>
<dbReference type="Pfam" id="PF22594">
    <property type="entry name" value="GTP-eEF1A_C"/>
    <property type="match status" value="1"/>
</dbReference>
<keyword evidence="2" id="KW-0808">Transferase</keyword>
<organism evidence="8 9">
    <name type="scientific">Selenomonas ruminantium</name>
    <dbReference type="NCBI Taxonomy" id="971"/>
    <lineage>
        <taxon>Bacteria</taxon>
        <taxon>Bacillati</taxon>
        <taxon>Bacillota</taxon>
        <taxon>Negativicutes</taxon>
        <taxon>Selenomonadales</taxon>
        <taxon>Selenomonadaceae</taxon>
        <taxon>Selenomonas</taxon>
    </lineage>
</organism>
<dbReference type="GO" id="GO:0003924">
    <property type="term" value="F:GTPase activity"/>
    <property type="evidence" value="ECO:0007669"/>
    <property type="project" value="InterPro"/>
</dbReference>
<dbReference type="InterPro" id="IPR011779">
    <property type="entry name" value="SO4_adenylTrfase_lsu"/>
</dbReference>
<dbReference type="Gene3D" id="3.40.50.300">
    <property type="entry name" value="P-loop containing nucleotide triphosphate hydrolases"/>
    <property type="match status" value="1"/>
</dbReference>
<dbReference type="PANTHER" id="PTHR23115">
    <property type="entry name" value="TRANSLATION FACTOR"/>
    <property type="match status" value="1"/>
</dbReference>
<dbReference type="OrthoDB" id="9804504at2"/>
<dbReference type="GO" id="GO:0006790">
    <property type="term" value="P:sulfur compound metabolic process"/>
    <property type="evidence" value="ECO:0007669"/>
    <property type="project" value="InterPro"/>
</dbReference>
<proteinExistence type="predicted"/>
<protein>
    <recommendedName>
        <fullName evidence="1">sulfate adenylyltransferase</fullName>
        <ecNumber evidence="1">2.7.7.4</ecNumber>
    </recommendedName>
</protein>
<dbReference type="CDD" id="cd04095">
    <property type="entry name" value="CysN_NoDQ_III"/>
    <property type="match status" value="1"/>
</dbReference>
<evidence type="ECO:0000256" key="2">
    <source>
        <dbReference type="ARBA" id="ARBA00022679"/>
    </source>
</evidence>
<dbReference type="Gene3D" id="2.40.30.10">
    <property type="entry name" value="Translation factors"/>
    <property type="match status" value="2"/>
</dbReference>
<dbReference type="SUPFAM" id="SSF50465">
    <property type="entry name" value="EF-Tu/eEF-1alpha/eIF2-gamma C-terminal domain"/>
    <property type="match status" value="1"/>
</dbReference>